<proteinExistence type="predicted"/>
<protein>
    <submittedName>
        <fullName evidence="1">Uncharacterized protein</fullName>
    </submittedName>
</protein>
<sequence length="37" mass="4418">MWIEVRHLLIGAGLFCVLQQQIGFPYFWGKVIEKQRL</sequence>
<name>A0A8S5SVI8_9CAUD</name>
<evidence type="ECO:0000313" key="1">
    <source>
        <dbReference type="EMBL" id="DAF54974.1"/>
    </source>
</evidence>
<dbReference type="EMBL" id="BK032683">
    <property type="protein sequence ID" value="DAF54974.1"/>
    <property type="molecule type" value="Genomic_DNA"/>
</dbReference>
<accession>A0A8S5SVI8</accession>
<organism evidence="1">
    <name type="scientific">Siphoviridae sp. ctHOG1</name>
    <dbReference type="NCBI Taxonomy" id="2827829"/>
    <lineage>
        <taxon>Viruses</taxon>
        <taxon>Duplodnaviria</taxon>
        <taxon>Heunggongvirae</taxon>
        <taxon>Uroviricota</taxon>
        <taxon>Caudoviricetes</taxon>
    </lineage>
</organism>
<reference evidence="1" key="1">
    <citation type="journal article" date="2021" name="Proc. Natl. Acad. Sci. U.S.A.">
        <title>A Catalog of Tens of Thousands of Viruses from Human Metagenomes Reveals Hidden Associations with Chronic Diseases.</title>
        <authorList>
            <person name="Tisza M.J."/>
            <person name="Buck C.B."/>
        </authorList>
    </citation>
    <scope>NUCLEOTIDE SEQUENCE</scope>
    <source>
        <strain evidence="1">CtHOG1</strain>
    </source>
</reference>